<evidence type="ECO:0000313" key="4">
    <source>
        <dbReference type="EMBL" id="GAA5144624.1"/>
    </source>
</evidence>
<reference evidence="5" key="1">
    <citation type="journal article" date="2019" name="Int. J. Syst. Evol. Microbiol.">
        <title>The Global Catalogue of Microorganisms (GCM) 10K type strain sequencing project: providing services to taxonomists for standard genome sequencing and annotation.</title>
        <authorList>
            <consortium name="The Broad Institute Genomics Platform"/>
            <consortium name="The Broad Institute Genome Sequencing Center for Infectious Disease"/>
            <person name="Wu L."/>
            <person name="Ma J."/>
        </authorList>
    </citation>
    <scope>NUCLEOTIDE SEQUENCE [LARGE SCALE GENOMIC DNA]</scope>
    <source>
        <strain evidence="5">JCM 18459</strain>
    </source>
</reference>
<evidence type="ECO:0000256" key="3">
    <source>
        <dbReference type="SAM" id="SignalP"/>
    </source>
</evidence>
<feature type="chain" id="PRO_5045668999" description="WD40 repeat domain-containing protein" evidence="3">
    <location>
        <begin position="22"/>
        <end position="340"/>
    </location>
</feature>
<name>A0ABP9PD33_9ACTN</name>
<feature type="transmembrane region" description="Helical" evidence="2">
    <location>
        <begin position="311"/>
        <end position="333"/>
    </location>
</feature>
<dbReference type="SUPFAM" id="SSF50969">
    <property type="entry name" value="YVTN repeat-like/Quinoprotein amine dehydrogenase"/>
    <property type="match status" value="1"/>
</dbReference>
<dbReference type="RefSeq" id="WP_345455807.1">
    <property type="nucleotide sequence ID" value="NZ_BAABKG010000002.1"/>
</dbReference>
<keyword evidence="5" id="KW-1185">Reference proteome</keyword>
<keyword evidence="2" id="KW-0472">Membrane</keyword>
<accession>A0ABP9PD33</accession>
<evidence type="ECO:0008006" key="6">
    <source>
        <dbReference type="Google" id="ProtNLM"/>
    </source>
</evidence>
<keyword evidence="2" id="KW-1133">Transmembrane helix</keyword>
<feature type="region of interest" description="Disordered" evidence="1">
    <location>
        <begin position="265"/>
        <end position="310"/>
    </location>
</feature>
<dbReference type="Proteomes" id="UP001500221">
    <property type="component" value="Unassembled WGS sequence"/>
</dbReference>
<evidence type="ECO:0000313" key="5">
    <source>
        <dbReference type="Proteomes" id="UP001500221"/>
    </source>
</evidence>
<evidence type="ECO:0000256" key="1">
    <source>
        <dbReference type="SAM" id="MobiDB-lite"/>
    </source>
</evidence>
<keyword evidence="2" id="KW-0812">Transmembrane</keyword>
<dbReference type="InterPro" id="IPR011044">
    <property type="entry name" value="Quino_amine_DH_bsu"/>
</dbReference>
<sequence>MRRAAPLLAALLVTAAGPADAAPERARVEFRFADPAIEESSGLVVRDGLFVTTNDSGDTGRVFTVDPATGETVGVTDWTDDAVDVEALAPAGRGAVWVADIGDNDAERASVSVTRVPVGRGDRTVRPPTYELVYPGGPADAETLMLDPRTRRLVVVTKGIFGGRVLLAPRRLDPDGPTRLREVGTVLGIATDGAFFPDGRHVVVRDYGSAVVYTWPGLDEVADLRLPDQPQGEGLAVGDDGTLFLSTEGAGTAVLRVPLPPALRRVVVPPPPPDPTPSPTPGQTPGQSTTDGPDAASETPPMPVPDDDRPAWPWLLGGGAGLVALVLLLVGVVRRARPRG</sequence>
<proteinExistence type="predicted"/>
<feature type="signal peptide" evidence="3">
    <location>
        <begin position="1"/>
        <end position="21"/>
    </location>
</feature>
<organism evidence="4 5">
    <name type="scientific">Nocardioides marinquilinus</name>
    <dbReference type="NCBI Taxonomy" id="1210400"/>
    <lineage>
        <taxon>Bacteria</taxon>
        <taxon>Bacillati</taxon>
        <taxon>Actinomycetota</taxon>
        <taxon>Actinomycetes</taxon>
        <taxon>Propionibacteriales</taxon>
        <taxon>Nocardioidaceae</taxon>
        <taxon>Nocardioides</taxon>
    </lineage>
</organism>
<feature type="compositionally biased region" description="Pro residues" evidence="1">
    <location>
        <begin position="268"/>
        <end position="282"/>
    </location>
</feature>
<feature type="compositionally biased region" description="Low complexity" evidence="1">
    <location>
        <begin position="283"/>
        <end position="293"/>
    </location>
</feature>
<protein>
    <recommendedName>
        <fullName evidence="6">WD40 repeat domain-containing protein</fullName>
    </recommendedName>
</protein>
<gene>
    <name evidence="4" type="ORF">GCM10023340_12590</name>
</gene>
<evidence type="ECO:0000256" key="2">
    <source>
        <dbReference type="SAM" id="Phobius"/>
    </source>
</evidence>
<comment type="caution">
    <text evidence="4">The sequence shown here is derived from an EMBL/GenBank/DDBJ whole genome shotgun (WGS) entry which is preliminary data.</text>
</comment>
<dbReference type="EMBL" id="BAABKG010000002">
    <property type="protein sequence ID" value="GAA5144624.1"/>
    <property type="molecule type" value="Genomic_DNA"/>
</dbReference>
<keyword evidence="3" id="KW-0732">Signal</keyword>